<organism evidence="7 8">
    <name type="scientific">Strongyloides papillosus</name>
    <name type="common">Intestinal threadworm</name>
    <dbReference type="NCBI Taxonomy" id="174720"/>
    <lineage>
        <taxon>Eukaryota</taxon>
        <taxon>Metazoa</taxon>
        <taxon>Ecdysozoa</taxon>
        <taxon>Nematoda</taxon>
        <taxon>Chromadorea</taxon>
        <taxon>Rhabditida</taxon>
        <taxon>Tylenchina</taxon>
        <taxon>Panagrolaimomorpha</taxon>
        <taxon>Strongyloidoidea</taxon>
        <taxon>Strongyloididae</taxon>
        <taxon>Strongyloides</taxon>
    </lineage>
</organism>
<evidence type="ECO:0000256" key="2">
    <source>
        <dbReference type="ARBA" id="ARBA00022692"/>
    </source>
</evidence>
<evidence type="ECO:0000256" key="3">
    <source>
        <dbReference type="ARBA" id="ARBA00022989"/>
    </source>
</evidence>
<dbReference type="WBParaSite" id="SPAL_0000727800.2">
    <property type="protein sequence ID" value="SPAL_0000727800.2"/>
    <property type="gene ID" value="SPAL_0000727800"/>
</dbReference>
<evidence type="ECO:0000313" key="8">
    <source>
        <dbReference type="WBParaSite" id="SPAL_0000727800.2"/>
    </source>
</evidence>
<evidence type="ECO:0000259" key="6">
    <source>
        <dbReference type="Pfam" id="PF00916"/>
    </source>
</evidence>
<feature type="transmembrane region" description="Helical" evidence="5">
    <location>
        <begin position="60"/>
        <end position="79"/>
    </location>
</feature>
<dbReference type="GO" id="GO:0016020">
    <property type="term" value="C:membrane"/>
    <property type="evidence" value="ECO:0007669"/>
    <property type="project" value="UniProtKB-SubCell"/>
</dbReference>
<sequence length="81" mass="8991">MGKIFNKNCFTTECLMSWIPIVRWMREYKIKGLSNDVSAGIIVAIMNVSQSMAYAQIARLPPVVGLYSSFVPTLAYAILGT</sequence>
<keyword evidence="3 5" id="KW-1133">Transmembrane helix</keyword>
<dbReference type="STRING" id="174720.A0A0N5BMZ6"/>
<protein>
    <submittedName>
        <fullName evidence="8">Sulfate_transp domain-containing protein</fullName>
    </submittedName>
</protein>
<dbReference type="PANTHER" id="PTHR11814">
    <property type="entry name" value="SULFATE TRANSPORTER"/>
    <property type="match status" value="1"/>
</dbReference>
<dbReference type="Proteomes" id="UP000046392">
    <property type="component" value="Unplaced"/>
</dbReference>
<reference evidence="8" key="1">
    <citation type="submission" date="2017-02" db="UniProtKB">
        <authorList>
            <consortium name="WormBaseParasite"/>
        </authorList>
    </citation>
    <scope>IDENTIFICATION</scope>
</reference>
<evidence type="ECO:0000313" key="7">
    <source>
        <dbReference type="Proteomes" id="UP000046392"/>
    </source>
</evidence>
<name>A0A0N5BMZ6_STREA</name>
<dbReference type="InterPro" id="IPR001902">
    <property type="entry name" value="SLC26A/SulP_fam"/>
</dbReference>
<dbReference type="Pfam" id="PF00916">
    <property type="entry name" value="Sulfate_transp"/>
    <property type="match status" value="1"/>
</dbReference>
<feature type="domain" description="SLC26A/SulP transporter" evidence="6">
    <location>
        <begin position="33"/>
        <end position="81"/>
    </location>
</feature>
<proteinExistence type="predicted"/>
<evidence type="ECO:0000256" key="5">
    <source>
        <dbReference type="SAM" id="Phobius"/>
    </source>
</evidence>
<comment type="subcellular location">
    <subcellularLocation>
        <location evidence="1">Membrane</location>
        <topology evidence="1">Multi-pass membrane protein</topology>
    </subcellularLocation>
</comment>
<dbReference type="AlphaFoldDB" id="A0A0N5BMZ6"/>
<evidence type="ECO:0000256" key="4">
    <source>
        <dbReference type="ARBA" id="ARBA00023136"/>
    </source>
</evidence>
<keyword evidence="2 5" id="KW-0812">Transmembrane</keyword>
<dbReference type="InterPro" id="IPR011547">
    <property type="entry name" value="SLC26A/SulP_dom"/>
</dbReference>
<accession>A0A0N5BMZ6</accession>
<dbReference type="GO" id="GO:0055085">
    <property type="term" value="P:transmembrane transport"/>
    <property type="evidence" value="ECO:0007669"/>
    <property type="project" value="InterPro"/>
</dbReference>
<keyword evidence="7" id="KW-1185">Reference proteome</keyword>
<evidence type="ECO:0000256" key="1">
    <source>
        <dbReference type="ARBA" id="ARBA00004141"/>
    </source>
</evidence>
<keyword evidence="4 5" id="KW-0472">Membrane</keyword>